<dbReference type="EMBL" id="JARUPT010000348">
    <property type="protein sequence ID" value="KAK0372775.1"/>
    <property type="molecule type" value="Genomic_DNA"/>
</dbReference>
<reference evidence="2" key="1">
    <citation type="submission" date="2023-04" db="EMBL/GenBank/DDBJ databases">
        <title>Colletotrichum limetticola genome sequence.</title>
        <authorList>
            <person name="Baroncelli R."/>
        </authorList>
    </citation>
    <scope>NUCLEOTIDE SEQUENCE</scope>
    <source>
        <strain evidence="2">KLA-Anderson</strain>
    </source>
</reference>
<dbReference type="Proteomes" id="UP001169217">
    <property type="component" value="Unassembled WGS sequence"/>
</dbReference>
<name>A0ABQ9PML0_9PEZI</name>
<comment type="caution">
    <text evidence="2">The sequence shown here is derived from an EMBL/GenBank/DDBJ whole genome shotgun (WGS) entry which is preliminary data.</text>
</comment>
<protein>
    <recommendedName>
        <fullName evidence="4">SKP1 component POZ domain-containing protein</fullName>
    </recommendedName>
</protein>
<evidence type="ECO:0008006" key="4">
    <source>
        <dbReference type="Google" id="ProtNLM"/>
    </source>
</evidence>
<sequence length="73" mass="7924">MSSEQSKRIHIKAGDGTEFAVSPQVRLNTARSRCARKNHLSTPFAATIEEEEKGRTPLSAPPVPPFGTTTFSP</sequence>
<keyword evidence="3" id="KW-1185">Reference proteome</keyword>
<evidence type="ECO:0000313" key="2">
    <source>
        <dbReference type="EMBL" id="KAK0372775.1"/>
    </source>
</evidence>
<feature type="region of interest" description="Disordered" evidence="1">
    <location>
        <begin position="34"/>
        <end position="73"/>
    </location>
</feature>
<proteinExistence type="predicted"/>
<gene>
    <name evidence="2" type="ORF">CLIM01_09853</name>
</gene>
<feature type="region of interest" description="Disordered" evidence="1">
    <location>
        <begin position="1"/>
        <end position="20"/>
    </location>
</feature>
<evidence type="ECO:0000313" key="3">
    <source>
        <dbReference type="Proteomes" id="UP001169217"/>
    </source>
</evidence>
<accession>A0ABQ9PML0</accession>
<evidence type="ECO:0000256" key="1">
    <source>
        <dbReference type="SAM" id="MobiDB-lite"/>
    </source>
</evidence>
<organism evidence="2 3">
    <name type="scientific">Colletotrichum limetticola</name>
    <dbReference type="NCBI Taxonomy" id="1209924"/>
    <lineage>
        <taxon>Eukaryota</taxon>
        <taxon>Fungi</taxon>
        <taxon>Dikarya</taxon>
        <taxon>Ascomycota</taxon>
        <taxon>Pezizomycotina</taxon>
        <taxon>Sordariomycetes</taxon>
        <taxon>Hypocreomycetidae</taxon>
        <taxon>Glomerellales</taxon>
        <taxon>Glomerellaceae</taxon>
        <taxon>Colletotrichum</taxon>
        <taxon>Colletotrichum acutatum species complex</taxon>
    </lineage>
</organism>